<dbReference type="OrthoDB" id="1976346at2"/>
<dbReference type="STRING" id="39482.ERS852491_03064"/>
<sequence>MEMTYTVQVKVPLGIRHGKMRLQINNGIIAGELELLGSVEKVEGVLSKNGTIRLNGNLASPIRCIPFKGTGTMKDGAIHMKLVHGEADYQLTGNLSDGKGENKV</sequence>
<gene>
    <name evidence="1" type="ORF">ERS852491_03064</name>
</gene>
<evidence type="ECO:0000313" key="1">
    <source>
        <dbReference type="EMBL" id="CUO71782.1"/>
    </source>
</evidence>
<accession>A0A174HA09</accession>
<evidence type="ECO:0000313" key="2">
    <source>
        <dbReference type="Proteomes" id="UP000095544"/>
    </source>
</evidence>
<dbReference type="AlphaFoldDB" id="A0A174HA09"/>
<name>A0A174HA09_9FIRM</name>
<protein>
    <submittedName>
        <fullName evidence="1">Uncharacterized protein</fullName>
    </submittedName>
</protein>
<organism evidence="1 2">
    <name type="scientific">Faecalicatena contorta</name>
    <dbReference type="NCBI Taxonomy" id="39482"/>
    <lineage>
        <taxon>Bacteria</taxon>
        <taxon>Bacillati</taxon>
        <taxon>Bacillota</taxon>
        <taxon>Clostridia</taxon>
        <taxon>Lachnospirales</taxon>
        <taxon>Lachnospiraceae</taxon>
        <taxon>Faecalicatena</taxon>
    </lineage>
</organism>
<dbReference type="EMBL" id="CYZU01000030">
    <property type="protein sequence ID" value="CUO71782.1"/>
    <property type="molecule type" value="Genomic_DNA"/>
</dbReference>
<dbReference type="RefSeq" id="WP_055154009.1">
    <property type="nucleotide sequence ID" value="NZ_CYZU01000030.1"/>
</dbReference>
<dbReference type="Proteomes" id="UP000095544">
    <property type="component" value="Unassembled WGS sequence"/>
</dbReference>
<reference evidence="1 2" key="1">
    <citation type="submission" date="2015-09" db="EMBL/GenBank/DDBJ databases">
        <authorList>
            <consortium name="Pathogen Informatics"/>
        </authorList>
    </citation>
    <scope>NUCLEOTIDE SEQUENCE [LARGE SCALE GENOMIC DNA]</scope>
    <source>
        <strain evidence="1 2">2789STDY5834876</strain>
    </source>
</reference>
<proteinExistence type="predicted"/>